<reference evidence="2 3" key="1">
    <citation type="journal article" date="2023" name="Commun. Biol.">
        <title>Genome analysis of Parmales, the sister group of diatoms, reveals the evolutionary specialization of diatoms from phago-mixotrophs to photoautotrophs.</title>
        <authorList>
            <person name="Ban H."/>
            <person name="Sato S."/>
            <person name="Yoshikawa S."/>
            <person name="Yamada K."/>
            <person name="Nakamura Y."/>
            <person name="Ichinomiya M."/>
            <person name="Sato N."/>
            <person name="Blanc-Mathieu R."/>
            <person name="Endo H."/>
            <person name="Kuwata A."/>
            <person name="Ogata H."/>
        </authorList>
    </citation>
    <scope>NUCLEOTIDE SEQUENCE [LARGE SCALE GENOMIC DNA]</scope>
</reference>
<gene>
    <name evidence="2" type="ORF">TeGR_g11760</name>
</gene>
<name>A0ABQ6MM72_9STRA</name>
<proteinExistence type="predicted"/>
<accession>A0ABQ6MM72</accession>
<evidence type="ECO:0000313" key="2">
    <source>
        <dbReference type="EMBL" id="GMI29088.1"/>
    </source>
</evidence>
<dbReference type="Proteomes" id="UP001165060">
    <property type="component" value="Unassembled WGS sequence"/>
</dbReference>
<dbReference type="EMBL" id="BRYB01004319">
    <property type="protein sequence ID" value="GMI29088.1"/>
    <property type="molecule type" value="Genomic_DNA"/>
</dbReference>
<evidence type="ECO:0000313" key="3">
    <source>
        <dbReference type="Proteomes" id="UP001165060"/>
    </source>
</evidence>
<keyword evidence="1" id="KW-0812">Transmembrane</keyword>
<feature type="transmembrane region" description="Helical" evidence="1">
    <location>
        <begin position="54"/>
        <end position="81"/>
    </location>
</feature>
<feature type="transmembrane region" description="Helical" evidence="1">
    <location>
        <begin position="16"/>
        <end position="33"/>
    </location>
</feature>
<keyword evidence="3" id="KW-1185">Reference proteome</keyword>
<comment type="caution">
    <text evidence="2">The sequence shown here is derived from an EMBL/GenBank/DDBJ whole genome shotgun (WGS) entry which is preliminary data.</text>
</comment>
<keyword evidence="1" id="KW-0472">Membrane</keyword>
<organism evidence="2 3">
    <name type="scientific">Tetraparma gracilis</name>
    <dbReference type="NCBI Taxonomy" id="2962635"/>
    <lineage>
        <taxon>Eukaryota</taxon>
        <taxon>Sar</taxon>
        <taxon>Stramenopiles</taxon>
        <taxon>Ochrophyta</taxon>
        <taxon>Bolidophyceae</taxon>
        <taxon>Parmales</taxon>
        <taxon>Triparmaceae</taxon>
        <taxon>Tetraparma</taxon>
    </lineage>
</organism>
<evidence type="ECO:0000256" key="1">
    <source>
        <dbReference type="SAM" id="Phobius"/>
    </source>
</evidence>
<feature type="transmembrane region" description="Helical" evidence="1">
    <location>
        <begin position="87"/>
        <end position="108"/>
    </location>
</feature>
<protein>
    <submittedName>
        <fullName evidence="2">Uncharacterized protein</fullName>
    </submittedName>
</protein>
<keyword evidence="1" id="KW-1133">Transmembrane helix</keyword>
<feature type="transmembrane region" description="Helical" evidence="1">
    <location>
        <begin position="128"/>
        <end position="146"/>
    </location>
</feature>
<sequence>MLGGAVTDSILLKVPQLIWCGAMFFMASTWKMLHDQSANMKKANPKEQEKLDRICNYVNIGMICIVVPAYIVGNVLGVAILNTFVNLFQTATIMFLIVAAIFFGTKLAKELGDEGPGAALGKVIKKSMWIAVAGGVVMILAVVANMMGLTKGGGAKTFIFWTCIHFPEYVESRILLEMKISQRKKVVAETKTNKSTMSTTTSSADP</sequence>